<dbReference type="AlphaFoldDB" id="A0A6J7I0A8"/>
<reference evidence="2" key="1">
    <citation type="submission" date="2020-05" db="EMBL/GenBank/DDBJ databases">
        <authorList>
            <person name="Chiriac C."/>
            <person name="Salcher M."/>
            <person name="Ghai R."/>
            <person name="Kavagutti S V."/>
        </authorList>
    </citation>
    <scope>NUCLEOTIDE SEQUENCE</scope>
</reference>
<organism evidence="2">
    <name type="scientific">freshwater metagenome</name>
    <dbReference type="NCBI Taxonomy" id="449393"/>
    <lineage>
        <taxon>unclassified sequences</taxon>
        <taxon>metagenomes</taxon>
        <taxon>ecological metagenomes</taxon>
    </lineage>
</organism>
<accession>A0A6J7I0A8</accession>
<dbReference type="InterPro" id="IPR029052">
    <property type="entry name" value="Metallo-depent_PP-like"/>
</dbReference>
<feature type="region of interest" description="Disordered" evidence="1">
    <location>
        <begin position="19"/>
        <end position="73"/>
    </location>
</feature>
<sequence>MLRPSVALLASAATATLLASWPSSATPSHESTTPLRADDGASAPLRPAPARDDGSVPSTGSDSPRTRPAVPEAPILPNAYRFVSYPDFLNQDVADLTAGDRQTYVDPDSGKVLNSTNVAYEEALDAVLSEIGSRGASDLLVAGDLMEGRWGRDDSGAGVFGPVRNDRERLAATRQAAATYYPAWSDRLAAYGLVPFPALGDHEIGDNPWRRPGDKWIDFKRRYVPAFKRLFARKLLREPDGDRRFVDRPRRGQARDTAYAVRLDRNVLLVTIDPFTRRDGDVQVRVDRAQLSWLRGVLRRARRQSVPWVMVQGHTPIAGPVRHRNSSTLSYQGSTGSALWRTMVQGGVDVYLTGEVHDQTVSVRDGVVQVAHGSLFYRGEASYLIGQATPKRLVLENRQFRGDVDFSDRLWTTSRLGAPGTVTYPDPSVVTGTLEARRTRDGGIDVQSSSGILRPTR</sequence>
<feature type="region of interest" description="Disordered" evidence="1">
    <location>
        <begin position="436"/>
        <end position="457"/>
    </location>
</feature>
<evidence type="ECO:0000256" key="1">
    <source>
        <dbReference type="SAM" id="MobiDB-lite"/>
    </source>
</evidence>
<dbReference type="Gene3D" id="3.60.21.10">
    <property type="match status" value="1"/>
</dbReference>
<protein>
    <submittedName>
        <fullName evidence="2">Unannotated protein</fullName>
    </submittedName>
</protein>
<name>A0A6J7I0A8_9ZZZZ</name>
<dbReference type="SUPFAM" id="SSF56300">
    <property type="entry name" value="Metallo-dependent phosphatases"/>
    <property type="match status" value="1"/>
</dbReference>
<gene>
    <name evidence="2" type="ORF">UFOPK3662_00802</name>
</gene>
<evidence type="ECO:0000313" key="2">
    <source>
        <dbReference type="EMBL" id="CAB4924107.1"/>
    </source>
</evidence>
<dbReference type="EMBL" id="CAFBMW010000005">
    <property type="protein sequence ID" value="CAB4924107.1"/>
    <property type="molecule type" value="Genomic_DNA"/>
</dbReference>
<proteinExistence type="predicted"/>